<evidence type="ECO:0008006" key="3">
    <source>
        <dbReference type="Google" id="ProtNLM"/>
    </source>
</evidence>
<name>A0A2R8BA52_9RHOB</name>
<dbReference type="Pfam" id="PF07520">
    <property type="entry name" value="SrfB"/>
    <property type="match status" value="1"/>
</dbReference>
<reference evidence="1 2" key="1">
    <citation type="submission" date="2018-03" db="EMBL/GenBank/DDBJ databases">
        <authorList>
            <person name="Keele B.F."/>
        </authorList>
    </citation>
    <scope>NUCLEOTIDE SEQUENCE [LARGE SCALE GENOMIC DNA]</scope>
    <source>
        <strain evidence="1 2">CECT 8599</strain>
    </source>
</reference>
<dbReference type="InterPro" id="IPR009216">
    <property type="entry name" value="Virulence_factor_SrfB"/>
</dbReference>
<keyword evidence="2" id="KW-1185">Reference proteome</keyword>
<protein>
    <recommendedName>
        <fullName evidence="3">Virulence factor SrfB</fullName>
    </recommendedName>
</protein>
<dbReference type="EMBL" id="OMOR01000001">
    <property type="protein sequence ID" value="SPH19911.1"/>
    <property type="molecule type" value="Genomic_DNA"/>
</dbReference>
<dbReference type="RefSeq" id="WP_108827197.1">
    <property type="nucleotide sequence ID" value="NZ_OMOR01000001.1"/>
</dbReference>
<accession>A0A2R8BA52</accession>
<gene>
    <name evidence="1" type="ORF">ASD8599_00651</name>
</gene>
<evidence type="ECO:0000313" key="2">
    <source>
        <dbReference type="Proteomes" id="UP000244880"/>
    </source>
</evidence>
<dbReference type="OrthoDB" id="5437169at2"/>
<dbReference type="SUPFAM" id="SSF53067">
    <property type="entry name" value="Actin-like ATPase domain"/>
    <property type="match status" value="1"/>
</dbReference>
<organism evidence="1 2">
    <name type="scientific">Ascidiaceihabitans donghaensis</name>
    <dbReference type="NCBI Taxonomy" id="1510460"/>
    <lineage>
        <taxon>Bacteria</taxon>
        <taxon>Pseudomonadati</taxon>
        <taxon>Pseudomonadota</taxon>
        <taxon>Alphaproteobacteria</taxon>
        <taxon>Rhodobacterales</taxon>
        <taxon>Paracoccaceae</taxon>
        <taxon>Ascidiaceihabitans</taxon>
    </lineage>
</organism>
<dbReference type="Proteomes" id="UP000244880">
    <property type="component" value="Unassembled WGS sequence"/>
</dbReference>
<sequence length="1044" mass="118254">MLKERKAQIRTLANLRNEITLVPYSGVQMLDFGFDLNKLDIRPLRYIERVTREQDDENILTLFPLSGDDTRDADVLDARRDDDDEYSVRTVAALEPFLEKWVPVPFLRVKSQRGPAGELQYDPGPSSWARMRTVELAEPDPETGHTHRIQIALDTSLIDAQQDTNYVVPETSDAEKARDFKLVSEPNDMRWFLRRPETDEDGNVLDHQRWVSDWLKELFLTFKRAERPGRRFAEEDLPHRFEHWARYLTYLNLVQVAVSPPQVRFANTVSERDAVTPVNVDLVLDVGNSRTCGILIEQFPGETRVDLARSFPLEIRDLSRPEFYYSGLFPSRVEFADLRFGDDRYASRSGRRNAFMWPSFVRIGPEAVRLVQGEEGTETISGLSSPKRYLWDSVAVQQDWRFHNHMDPNNLPKAVRSAMRHLNEAGDVMKQVRYEEEQRLRKRGDTPSTPAIRPRFSRSSLFGFMMGEIIAHALIQINDPASRSRRAQSDLPRRLNRIILSLPTATPIKEQAIIRSRTQGALGLIWQQLGLDKAQRPYSIKPDVTVDWDEASCTQLVYLYSELTQKFDGRIDTFLTLKGQPRPGPSGAEEPSLRLASIDVGGGTTDLMITTYRSEANRVLHPEQTFREGFRVAGDDLIQRVVSAIVIPRIQESIEAAGGVYVAEKLRELFGGDIGGQDQQAVQRRRQFSLRVLMPLAEATLAHCETSEEFDRFELPVARILGLPEPVEADEDDAAQDAPHDAQSNEGAAQIGTEILSYVETAAKSLGAHDWKLADLVLTTSREDVDAISREVFQRVLGNMCEVIDHLGVDVVLLTGRPSRLPAIRSIVEEMLVVPPHRLISMHNYKTGRWYPFRDPVSQKIGDPKSTVAVGGMLIALSENRIPNFKVTTGAFQMRSTARFVGEMDINGQIPDERILFSDVDLDAGGQASDTAQVNLYSPVYIGSRQLPLERWTTTPLFRMDFADTGNQSRPLPIKVELRKTDFDDSDGETSEDKLRRESMREAFEIDQVEDGEGGAMKSGDVILKLHTLGFEDEYWIDTGVFQV</sequence>
<evidence type="ECO:0000313" key="1">
    <source>
        <dbReference type="EMBL" id="SPH19911.1"/>
    </source>
</evidence>
<dbReference type="AlphaFoldDB" id="A0A2R8BA52"/>
<dbReference type="PIRSF" id="PIRSF034585">
    <property type="entry name" value="SrfB"/>
    <property type="match status" value="1"/>
</dbReference>
<dbReference type="InterPro" id="IPR043129">
    <property type="entry name" value="ATPase_NBD"/>
</dbReference>
<proteinExistence type="predicted"/>